<reference evidence="1" key="1">
    <citation type="submission" date="2020-04" db="EMBL/GenBank/DDBJ databases">
        <authorList>
            <person name="Chiriac C."/>
            <person name="Salcher M."/>
            <person name="Ghai R."/>
            <person name="Kavagutti S V."/>
        </authorList>
    </citation>
    <scope>NUCLEOTIDE SEQUENCE</scope>
</reference>
<dbReference type="EMBL" id="LR796162">
    <property type="protein sequence ID" value="CAB4122771.1"/>
    <property type="molecule type" value="Genomic_DNA"/>
</dbReference>
<name>A0A6J5KLX4_9CAUD</name>
<gene>
    <name evidence="1" type="ORF">UFOVP33_50</name>
</gene>
<organism evidence="1">
    <name type="scientific">uncultured Caudovirales phage</name>
    <dbReference type="NCBI Taxonomy" id="2100421"/>
    <lineage>
        <taxon>Viruses</taxon>
        <taxon>Duplodnaviria</taxon>
        <taxon>Heunggongvirae</taxon>
        <taxon>Uroviricota</taxon>
        <taxon>Caudoviricetes</taxon>
        <taxon>Peduoviridae</taxon>
        <taxon>Maltschvirus</taxon>
        <taxon>Maltschvirus maltsch</taxon>
    </lineage>
</organism>
<sequence length="97" mass="11024">MTDRLTDLPKTVTLNFYTDPGHGWLEVEKTLIRALHLQPSTYSYQRDDMAYLEEDCDAYAFMEAAKAKGITVSIQSHNEPMRDSFVRSLPRIQGGAV</sequence>
<proteinExistence type="predicted"/>
<protein>
    <submittedName>
        <fullName evidence="1">Uncharacterized protein</fullName>
    </submittedName>
</protein>
<evidence type="ECO:0000313" key="1">
    <source>
        <dbReference type="EMBL" id="CAB4122771.1"/>
    </source>
</evidence>
<accession>A0A6J5KLX4</accession>